<dbReference type="AlphaFoldDB" id="A0A427APM5"/>
<name>A0A427APM5_ENSVE</name>
<organism evidence="2 3">
    <name type="scientific">Ensete ventricosum</name>
    <name type="common">Abyssinian banana</name>
    <name type="synonym">Musa ensete</name>
    <dbReference type="NCBI Taxonomy" id="4639"/>
    <lineage>
        <taxon>Eukaryota</taxon>
        <taxon>Viridiplantae</taxon>
        <taxon>Streptophyta</taxon>
        <taxon>Embryophyta</taxon>
        <taxon>Tracheophyta</taxon>
        <taxon>Spermatophyta</taxon>
        <taxon>Magnoliopsida</taxon>
        <taxon>Liliopsida</taxon>
        <taxon>Zingiberales</taxon>
        <taxon>Musaceae</taxon>
        <taxon>Ensete</taxon>
    </lineage>
</organism>
<reference evidence="2 3" key="1">
    <citation type="journal article" date="2014" name="Agronomy (Basel)">
        <title>A Draft Genome Sequence for Ensete ventricosum, the Drought-Tolerant Tree Against Hunger.</title>
        <authorList>
            <person name="Harrison J."/>
            <person name="Moore K.A."/>
            <person name="Paszkiewicz K."/>
            <person name="Jones T."/>
            <person name="Grant M."/>
            <person name="Ambacheew D."/>
            <person name="Muzemil S."/>
            <person name="Studholme D.J."/>
        </authorList>
    </citation>
    <scope>NUCLEOTIDE SEQUENCE [LARGE SCALE GENOMIC DNA]</scope>
</reference>
<evidence type="ECO:0000256" key="1">
    <source>
        <dbReference type="SAM" id="MobiDB-lite"/>
    </source>
</evidence>
<dbReference type="EMBL" id="AMZH03001743">
    <property type="protein sequence ID" value="RRT78181.1"/>
    <property type="molecule type" value="Genomic_DNA"/>
</dbReference>
<evidence type="ECO:0000313" key="2">
    <source>
        <dbReference type="EMBL" id="RRT78181.1"/>
    </source>
</evidence>
<proteinExistence type="predicted"/>
<accession>A0A427APM5</accession>
<sequence length="103" mass="11417">MHAWPFYHNIAAGFCLHYREGLERIDGQDIGEHGRLAPLLWISVEECRQDLTEETAEALAVAHFGGIARTGTSELAKDLNDGDDGGGRRGRTRITTTIRARNL</sequence>
<gene>
    <name evidence="2" type="ORF">B296_00012615</name>
</gene>
<protein>
    <submittedName>
        <fullName evidence="2">Uncharacterized protein</fullName>
    </submittedName>
</protein>
<evidence type="ECO:0000313" key="3">
    <source>
        <dbReference type="Proteomes" id="UP000287651"/>
    </source>
</evidence>
<dbReference type="Proteomes" id="UP000287651">
    <property type="component" value="Unassembled WGS sequence"/>
</dbReference>
<feature type="compositionally biased region" description="Low complexity" evidence="1">
    <location>
        <begin position="93"/>
        <end position="103"/>
    </location>
</feature>
<feature type="region of interest" description="Disordered" evidence="1">
    <location>
        <begin position="75"/>
        <end position="103"/>
    </location>
</feature>
<comment type="caution">
    <text evidence="2">The sequence shown here is derived from an EMBL/GenBank/DDBJ whole genome shotgun (WGS) entry which is preliminary data.</text>
</comment>